<feature type="transmembrane region" description="Helical" evidence="2">
    <location>
        <begin position="410"/>
        <end position="431"/>
    </location>
</feature>
<name>A0A1E7FZH0_9STRA</name>
<reference evidence="3 4" key="1">
    <citation type="submission" date="2016-09" db="EMBL/GenBank/DDBJ databases">
        <title>Extensive genetic diversity and differential bi-allelic expression allows diatom success in the polar Southern Ocean.</title>
        <authorList>
            <consortium name="DOE Joint Genome Institute"/>
            <person name="Mock T."/>
            <person name="Otillar R.P."/>
            <person name="Strauss J."/>
            <person name="Dupont C."/>
            <person name="Frickenhaus S."/>
            <person name="Maumus F."/>
            <person name="Mcmullan M."/>
            <person name="Sanges R."/>
            <person name="Schmutz J."/>
            <person name="Toseland A."/>
            <person name="Valas R."/>
            <person name="Veluchamy A."/>
            <person name="Ward B.J."/>
            <person name="Allen A."/>
            <person name="Barry K."/>
            <person name="Falciatore A."/>
            <person name="Ferrante M."/>
            <person name="Fortunato A.E."/>
            <person name="Gloeckner G."/>
            <person name="Gruber A."/>
            <person name="Hipkin R."/>
            <person name="Janech M."/>
            <person name="Kroth P."/>
            <person name="Leese F."/>
            <person name="Lindquist E."/>
            <person name="Lyon B.R."/>
            <person name="Martin J."/>
            <person name="Mayer C."/>
            <person name="Parker M."/>
            <person name="Quesneville H."/>
            <person name="Raymond J."/>
            <person name="Uhlig C."/>
            <person name="Valentin K.U."/>
            <person name="Worden A.Z."/>
            <person name="Armbrust E.V."/>
            <person name="Bowler C."/>
            <person name="Green B."/>
            <person name="Moulton V."/>
            <person name="Van Oosterhout C."/>
            <person name="Grigoriev I."/>
        </authorList>
    </citation>
    <scope>NUCLEOTIDE SEQUENCE [LARGE SCALE GENOMIC DNA]</scope>
    <source>
        <strain evidence="3 4">CCMP1102</strain>
    </source>
</reference>
<feature type="transmembrane region" description="Helical" evidence="2">
    <location>
        <begin position="267"/>
        <end position="291"/>
    </location>
</feature>
<organism evidence="3 4">
    <name type="scientific">Fragilariopsis cylindrus CCMP1102</name>
    <dbReference type="NCBI Taxonomy" id="635003"/>
    <lineage>
        <taxon>Eukaryota</taxon>
        <taxon>Sar</taxon>
        <taxon>Stramenopiles</taxon>
        <taxon>Ochrophyta</taxon>
        <taxon>Bacillariophyta</taxon>
        <taxon>Bacillariophyceae</taxon>
        <taxon>Bacillariophycidae</taxon>
        <taxon>Bacillariales</taxon>
        <taxon>Bacillariaceae</taxon>
        <taxon>Fragilariopsis</taxon>
    </lineage>
</organism>
<feature type="compositionally biased region" description="Polar residues" evidence="1">
    <location>
        <begin position="535"/>
        <end position="546"/>
    </location>
</feature>
<feature type="compositionally biased region" description="Polar residues" evidence="1">
    <location>
        <begin position="562"/>
        <end position="574"/>
    </location>
</feature>
<feature type="region of interest" description="Disordered" evidence="1">
    <location>
        <begin position="1"/>
        <end position="48"/>
    </location>
</feature>
<evidence type="ECO:0000313" key="4">
    <source>
        <dbReference type="Proteomes" id="UP000095751"/>
    </source>
</evidence>
<feature type="transmembrane region" description="Helical" evidence="2">
    <location>
        <begin position="297"/>
        <end position="325"/>
    </location>
</feature>
<dbReference type="AlphaFoldDB" id="A0A1E7FZH0"/>
<keyword evidence="2" id="KW-1133">Transmembrane helix</keyword>
<keyword evidence="4" id="KW-1185">Reference proteome</keyword>
<keyword evidence="2" id="KW-0812">Transmembrane</keyword>
<dbReference type="InParanoid" id="A0A1E7FZH0"/>
<dbReference type="EMBL" id="KV784353">
    <property type="protein sequence ID" value="OEU23538.1"/>
    <property type="molecule type" value="Genomic_DNA"/>
</dbReference>
<feature type="transmembrane region" description="Helical" evidence="2">
    <location>
        <begin position="617"/>
        <end position="636"/>
    </location>
</feature>
<feature type="compositionally biased region" description="Acidic residues" evidence="1">
    <location>
        <begin position="1"/>
        <end position="11"/>
    </location>
</feature>
<evidence type="ECO:0000313" key="3">
    <source>
        <dbReference type="EMBL" id="OEU23538.1"/>
    </source>
</evidence>
<feature type="transmembrane region" description="Helical" evidence="2">
    <location>
        <begin position="708"/>
        <end position="729"/>
    </location>
</feature>
<dbReference type="Proteomes" id="UP000095751">
    <property type="component" value="Unassembled WGS sequence"/>
</dbReference>
<protein>
    <submittedName>
        <fullName evidence="3">Uncharacterized protein</fullName>
    </submittedName>
</protein>
<proteinExistence type="predicted"/>
<feature type="compositionally biased region" description="Low complexity" evidence="1">
    <location>
        <begin position="551"/>
        <end position="561"/>
    </location>
</feature>
<accession>A0A1E7FZH0</accession>
<dbReference type="KEGG" id="fcy:FRACYDRAFT_233710"/>
<sequence length="732" mass="82711">MESLQEVEEEQQQPTMALPPIAEKGQQQQQQHQHQPHHHHGRISTLDGGLCHYRETTTSGRSEASIMTASCSTRYNNNNNNNNNLVLERYFVDHHSLAVPSSTVRFRGTNNATARTRNSIITVNNDNRNCKQLASAGSYVIENEYQQIILEEKIDIKTHQRTIQVKSVQSGNKGLQVLRGVYVIVFFLWVGIFVVFCVQVMLTMVLELPILAYADKGLSFMTGTFIAIITFCIAFAEGMVIATNMVSDSWNGRRLFKSLLLGRDSLIFLDWFVFIIIIAIPMITIAVMMFAVDYPQYTWWVVGFLVWFACATIYFLVFTICILFYELYGATSFVCSHSFALNCDSDNFKARTLKERLTLFIWVVHKCIMMKQKRTYSGRHIIFCNWGSSRYIAIIDGPGAMTKNQILSSFICFIVGIIIIMLLFIAFLTWFSLNQSFIIVISIILILILIIMIWKVRRKVALISNLVKQRKEFRTDDANDNTTGKKIFGWVCNQFNTITDNDALNTHNLDLENATVPATAAEDFNAGTIDDINTSNSASLRSTTPTPSYPNGAAAAANTTGLTSNNSDRSMSSKQQHEQQRRRSPRAGRRDSTFIEGPNTGLYVITKVLRVSEPSQTLCYVIMFLEIVIGYLFPLITLYCSRQYRIAIVYTISVGISRVRNYINFIAVIEETGTMNLAPGKSRTDRWLNQSRLHGVVEKISTDKAKHLWLTALGLGALALCGIWTIVGVKKI</sequence>
<feature type="region of interest" description="Disordered" evidence="1">
    <location>
        <begin position="535"/>
        <end position="594"/>
    </location>
</feature>
<evidence type="ECO:0000256" key="1">
    <source>
        <dbReference type="SAM" id="MobiDB-lite"/>
    </source>
</evidence>
<feature type="transmembrane region" description="Helical" evidence="2">
    <location>
        <begin position="437"/>
        <end position="454"/>
    </location>
</feature>
<gene>
    <name evidence="3" type="ORF">FRACYDRAFT_233710</name>
</gene>
<feature type="transmembrane region" description="Helical" evidence="2">
    <location>
        <begin position="181"/>
        <end position="205"/>
    </location>
</feature>
<evidence type="ECO:0000256" key="2">
    <source>
        <dbReference type="SAM" id="Phobius"/>
    </source>
</evidence>
<keyword evidence="2" id="KW-0472">Membrane</keyword>
<feature type="transmembrane region" description="Helical" evidence="2">
    <location>
        <begin position="225"/>
        <end position="246"/>
    </location>
</feature>